<dbReference type="SUPFAM" id="SSF50814">
    <property type="entry name" value="Lipocalins"/>
    <property type="match status" value="2"/>
</dbReference>
<dbReference type="GO" id="GO:0000302">
    <property type="term" value="P:response to reactive oxygen species"/>
    <property type="evidence" value="ECO:0007669"/>
    <property type="project" value="TreeGrafter"/>
</dbReference>
<reference evidence="2" key="1">
    <citation type="submission" date="2021-08" db="EMBL/GenBank/DDBJ databases">
        <title>WGS assembly of Ceratopteris richardii.</title>
        <authorList>
            <person name="Marchant D.B."/>
            <person name="Chen G."/>
            <person name="Jenkins J."/>
            <person name="Shu S."/>
            <person name="Leebens-Mack J."/>
            <person name="Grimwood J."/>
            <person name="Schmutz J."/>
            <person name="Soltis P."/>
            <person name="Soltis D."/>
            <person name="Chen Z.-H."/>
        </authorList>
    </citation>
    <scope>NUCLEOTIDE SEQUENCE</scope>
    <source>
        <strain evidence="2">Whitten #5841</strain>
        <tissue evidence="2">Leaf</tissue>
    </source>
</reference>
<evidence type="ECO:0000256" key="1">
    <source>
        <dbReference type="SAM" id="SignalP"/>
    </source>
</evidence>
<evidence type="ECO:0000313" key="2">
    <source>
        <dbReference type="EMBL" id="KAH7276595.1"/>
    </source>
</evidence>
<dbReference type="OrthoDB" id="565904at2759"/>
<dbReference type="InterPro" id="IPR022272">
    <property type="entry name" value="Lipocalin_CS"/>
</dbReference>
<comment type="caution">
    <text evidence="2">The sequence shown here is derived from an EMBL/GenBank/DDBJ whole genome shotgun (WGS) entry which is preliminary data.</text>
</comment>
<dbReference type="InterPro" id="IPR012674">
    <property type="entry name" value="Calycin"/>
</dbReference>
<dbReference type="EMBL" id="CM035444">
    <property type="protein sequence ID" value="KAH7276595.1"/>
    <property type="molecule type" value="Genomic_DNA"/>
</dbReference>
<evidence type="ECO:0000313" key="3">
    <source>
        <dbReference type="Proteomes" id="UP000825935"/>
    </source>
</evidence>
<proteinExistence type="predicted"/>
<feature type="signal peptide" evidence="1">
    <location>
        <begin position="1"/>
        <end position="28"/>
    </location>
</feature>
<gene>
    <name evidence="2" type="ORF">KP509_39G013500</name>
</gene>
<dbReference type="PROSITE" id="PS00213">
    <property type="entry name" value="LIPOCALIN"/>
    <property type="match status" value="1"/>
</dbReference>
<dbReference type="Proteomes" id="UP000825935">
    <property type="component" value="Chromosome 39"/>
</dbReference>
<dbReference type="PANTHER" id="PTHR10612">
    <property type="entry name" value="APOLIPOPROTEIN D"/>
    <property type="match status" value="1"/>
</dbReference>
<dbReference type="Gene3D" id="2.40.128.20">
    <property type="match status" value="2"/>
</dbReference>
<dbReference type="AlphaFoldDB" id="A0A8T2PYU5"/>
<keyword evidence="3" id="KW-1185">Reference proteome</keyword>
<dbReference type="PANTHER" id="PTHR10612:SF56">
    <property type="entry name" value="LIPOCALIN_CYTOSOLIC FATTY-ACID BINDING DOMAIN-CONTAINING PROTEIN"/>
    <property type="match status" value="1"/>
</dbReference>
<sequence length="394" mass="42000">MLLVKDEASMAHRLCSFMILIVVAAVTAHRSDAISAKQQPPSSFCTRAEASRQCANPPTVDADFNVEEYLGRWYEIGSTATFKLLSETGLICNQAFYSSSSGKLSLLNSGLTVISPLAAADVSAINFAGRGSCAAAREVCYQLPALVKLSQSKCNPALRRQLASSVKAAGLALHRLASDVSLIQQANGEINQANYPSGGRTLQSSVADIKKFTKEAEYQQDAIAQFAAELNKTRAKARKESAEIQNTLNSAALKVSQSSAAIEVGLNTMKVRAKSLLSTGQPINNGNVYSVPGTITQPNATSPAKLEVSIFTSRAPYWIIALEKAKDGAYSAALIYSCQQGVGKSLFVLSREPTMAMATLHGFLSKAESLGIYNDCEDPFLLTLQRGGTCGRPL</sequence>
<keyword evidence="1" id="KW-0732">Signal</keyword>
<dbReference type="GO" id="GO:0006629">
    <property type="term" value="P:lipid metabolic process"/>
    <property type="evidence" value="ECO:0007669"/>
    <property type="project" value="TreeGrafter"/>
</dbReference>
<protein>
    <recommendedName>
        <fullName evidence="4">Lipocalin/cytosolic fatty-acid binding domain-containing protein</fullName>
    </recommendedName>
</protein>
<evidence type="ECO:0008006" key="4">
    <source>
        <dbReference type="Google" id="ProtNLM"/>
    </source>
</evidence>
<feature type="chain" id="PRO_5035932355" description="Lipocalin/cytosolic fatty-acid binding domain-containing protein" evidence="1">
    <location>
        <begin position="29"/>
        <end position="394"/>
    </location>
</feature>
<dbReference type="GO" id="GO:0005737">
    <property type="term" value="C:cytoplasm"/>
    <property type="evidence" value="ECO:0007669"/>
    <property type="project" value="TreeGrafter"/>
</dbReference>
<accession>A0A8T2PYU5</accession>
<name>A0A8T2PYU5_CERRI</name>
<organism evidence="2 3">
    <name type="scientific">Ceratopteris richardii</name>
    <name type="common">Triangle waterfern</name>
    <dbReference type="NCBI Taxonomy" id="49495"/>
    <lineage>
        <taxon>Eukaryota</taxon>
        <taxon>Viridiplantae</taxon>
        <taxon>Streptophyta</taxon>
        <taxon>Embryophyta</taxon>
        <taxon>Tracheophyta</taxon>
        <taxon>Polypodiopsida</taxon>
        <taxon>Polypodiidae</taxon>
        <taxon>Polypodiales</taxon>
        <taxon>Pteridineae</taxon>
        <taxon>Pteridaceae</taxon>
        <taxon>Parkerioideae</taxon>
        <taxon>Ceratopteris</taxon>
    </lineage>
</organism>